<keyword evidence="1" id="KW-0805">Transcription regulation</keyword>
<gene>
    <name evidence="7" type="ORF">ACFSL4_04540</name>
</gene>
<keyword evidence="2 4" id="KW-0238">DNA-binding</keyword>
<evidence type="ECO:0000313" key="8">
    <source>
        <dbReference type="Proteomes" id="UP001597261"/>
    </source>
</evidence>
<protein>
    <submittedName>
        <fullName evidence="7">TetR/AcrR family transcriptional regulator</fullName>
    </submittedName>
</protein>
<feature type="compositionally biased region" description="Basic and acidic residues" evidence="5">
    <location>
        <begin position="242"/>
        <end position="253"/>
    </location>
</feature>
<dbReference type="PANTHER" id="PTHR30055">
    <property type="entry name" value="HTH-TYPE TRANSCRIPTIONAL REGULATOR RUTR"/>
    <property type="match status" value="1"/>
</dbReference>
<evidence type="ECO:0000256" key="1">
    <source>
        <dbReference type="ARBA" id="ARBA00023015"/>
    </source>
</evidence>
<proteinExistence type="predicted"/>
<dbReference type="RefSeq" id="WP_381078750.1">
    <property type="nucleotide sequence ID" value="NZ_JBHUDX010000011.1"/>
</dbReference>
<dbReference type="Proteomes" id="UP001597261">
    <property type="component" value="Unassembled WGS sequence"/>
</dbReference>
<keyword evidence="8" id="KW-1185">Reference proteome</keyword>
<dbReference type="PROSITE" id="PS50977">
    <property type="entry name" value="HTH_TETR_2"/>
    <property type="match status" value="1"/>
</dbReference>
<sequence length="253" mass="26909">MVAAARAGCLTRPRSTDTDQAILDAAREVLLREGYAGLSMEKVAAKAGVGKPTAYRRWRSKAALVGDVARRGHLSVVPDGELPAPGPGSVAQAMTTWFRSHADVYTDPRVSALALALTAAAAENPLDAESLCLHHTRHQHAAIADLLRAGVEHGEFRSDADIDAVVDALVGSTLYLLLTGRTTVAAERAEGLARVLLNGLRDPGPRTARPRHGHRGRPGPFPEADGPTNRVRAGSRTRRRPRTPEAVRAESLG</sequence>
<evidence type="ECO:0000256" key="5">
    <source>
        <dbReference type="SAM" id="MobiDB-lite"/>
    </source>
</evidence>
<dbReference type="SUPFAM" id="SSF46689">
    <property type="entry name" value="Homeodomain-like"/>
    <property type="match status" value="1"/>
</dbReference>
<evidence type="ECO:0000256" key="3">
    <source>
        <dbReference type="ARBA" id="ARBA00023163"/>
    </source>
</evidence>
<dbReference type="SUPFAM" id="SSF48498">
    <property type="entry name" value="Tetracyclin repressor-like, C-terminal domain"/>
    <property type="match status" value="1"/>
</dbReference>
<dbReference type="Gene3D" id="1.10.357.10">
    <property type="entry name" value="Tetracycline Repressor, domain 2"/>
    <property type="match status" value="1"/>
</dbReference>
<feature type="domain" description="HTH tetR-type" evidence="6">
    <location>
        <begin position="16"/>
        <end position="76"/>
    </location>
</feature>
<evidence type="ECO:0000259" key="6">
    <source>
        <dbReference type="PROSITE" id="PS50977"/>
    </source>
</evidence>
<comment type="caution">
    <text evidence="7">The sequence shown here is derived from an EMBL/GenBank/DDBJ whole genome shotgun (WGS) entry which is preliminary data.</text>
</comment>
<feature type="compositionally biased region" description="Basic residues" evidence="5">
    <location>
        <begin position="208"/>
        <end position="217"/>
    </location>
</feature>
<dbReference type="PANTHER" id="PTHR30055:SF148">
    <property type="entry name" value="TETR-FAMILY TRANSCRIPTIONAL REGULATOR"/>
    <property type="match status" value="1"/>
</dbReference>
<dbReference type="InterPro" id="IPR023772">
    <property type="entry name" value="DNA-bd_HTH_TetR-type_CS"/>
</dbReference>
<dbReference type="InterPro" id="IPR009057">
    <property type="entry name" value="Homeodomain-like_sf"/>
</dbReference>
<dbReference type="PROSITE" id="PS01081">
    <property type="entry name" value="HTH_TETR_1"/>
    <property type="match status" value="1"/>
</dbReference>
<evidence type="ECO:0000313" key="7">
    <source>
        <dbReference type="EMBL" id="MFD1657514.1"/>
    </source>
</evidence>
<dbReference type="Pfam" id="PF00440">
    <property type="entry name" value="TetR_N"/>
    <property type="match status" value="1"/>
</dbReference>
<dbReference type="InterPro" id="IPR011075">
    <property type="entry name" value="TetR_C"/>
</dbReference>
<accession>A0ABW4IJL9</accession>
<name>A0ABW4IJL9_9ACTN</name>
<dbReference type="InterPro" id="IPR050109">
    <property type="entry name" value="HTH-type_TetR-like_transc_reg"/>
</dbReference>
<reference evidence="8" key="1">
    <citation type="journal article" date="2019" name="Int. J. Syst. Evol. Microbiol.">
        <title>The Global Catalogue of Microorganisms (GCM) 10K type strain sequencing project: providing services to taxonomists for standard genome sequencing and annotation.</title>
        <authorList>
            <consortium name="The Broad Institute Genomics Platform"/>
            <consortium name="The Broad Institute Genome Sequencing Center for Infectious Disease"/>
            <person name="Wu L."/>
            <person name="Ma J."/>
        </authorList>
    </citation>
    <scope>NUCLEOTIDE SEQUENCE [LARGE SCALE GENOMIC DNA]</scope>
    <source>
        <strain evidence="8">CGMCC 1.12470</strain>
    </source>
</reference>
<feature type="DNA-binding region" description="H-T-H motif" evidence="4">
    <location>
        <begin position="39"/>
        <end position="58"/>
    </location>
</feature>
<dbReference type="EMBL" id="JBHUDX010000011">
    <property type="protein sequence ID" value="MFD1657514.1"/>
    <property type="molecule type" value="Genomic_DNA"/>
</dbReference>
<keyword evidence="3" id="KW-0804">Transcription</keyword>
<dbReference type="InterPro" id="IPR001647">
    <property type="entry name" value="HTH_TetR"/>
</dbReference>
<dbReference type="PRINTS" id="PR00455">
    <property type="entry name" value="HTHTETR"/>
</dbReference>
<organism evidence="7 8">
    <name type="scientific">Streptomyces caeni</name>
    <dbReference type="NCBI Taxonomy" id="2307231"/>
    <lineage>
        <taxon>Bacteria</taxon>
        <taxon>Bacillati</taxon>
        <taxon>Actinomycetota</taxon>
        <taxon>Actinomycetes</taxon>
        <taxon>Kitasatosporales</taxon>
        <taxon>Streptomycetaceae</taxon>
        <taxon>Streptomyces</taxon>
    </lineage>
</organism>
<evidence type="ECO:0000256" key="4">
    <source>
        <dbReference type="PROSITE-ProRule" id="PRU00335"/>
    </source>
</evidence>
<feature type="region of interest" description="Disordered" evidence="5">
    <location>
        <begin position="199"/>
        <end position="253"/>
    </location>
</feature>
<evidence type="ECO:0000256" key="2">
    <source>
        <dbReference type="ARBA" id="ARBA00023125"/>
    </source>
</evidence>
<dbReference type="Gene3D" id="1.10.10.60">
    <property type="entry name" value="Homeodomain-like"/>
    <property type="match status" value="1"/>
</dbReference>
<dbReference type="InterPro" id="IPR036271">
    <property type="entry name" value="Tet_transcr_reg_TetR-rel_C_sf"/>
</dbReference>
<dbReference type="Pfam" id="PF16859">
    <property type="entry name" value="TetR_C_11"/>
    <property type="match status" value="1"/>
</dbReference>